<evidence type="ECO:0000313" key="3">
    <source>
        <dbReference type="EMBL" id="PVZ68249.1"/>
    </source>
</evidence>
<dbReference type="InterPro" id="IPR051682">
    <property type="entry name" value="Mito_Persulfide_Diox"/>
</dbReference>
<dbReference type="Gene3D" id="3.60.15.10">
    <property type="entry name" value="Ribonuclease Z/Hydroxyacylglutathione hydrolase-like"/>
    <property type="match status" value="1"/>
</dbReference>
<dbReference type="EMBL" id="QDDL01000005">
    <property type="protein sequence ID" value="PVZ68249.1"/>
    <property type="molecule type" value="Genomic_DNA"/>
</dbReference>
<keyword evidence="4" id="KW-1185">Reference proteome</keyword>
<dbReference type="InterPro" id="IPR036866">
    <property type="entry name" value="RibonucZ/Hydroxyglut_hydro"/>
</dbReference>
<dbReference type="Pfam" id="PF00753">
    <property type="entry name" value="Lactamase_B"/>
    <property type="match status" value="1"/>
</dbReference>
<evidence type="ECO:0000256" key="1">
    <source>
        <dbReference type="ARBA" id="ARBA00022723"/>
    </source>
</evidence>
<organism evidence="3 4">
    <name type="scientific">Pelagibaculum spongiae</name>
    <dbReference type="NCBI Taxonomy" id="2080658"/>
    <lineage>
        <taxon>Bacteria</taxon>
        <taxon>Pseudomonadati</taxon>
        <taxon>Pseudomonadota</taxon>
        <taxon>Gammaproteobacteria</taxon>
        <taxon>Oceanospirillales</taxon>
        <taxon>Pelagibaculum</taxon>
    </lineage>
</organism>
<keyword evidence="3" id="KW-0378">Hydrolase</keyword>
<dbReference type="GO" id="GO:0050313">
    <property type="term" value="F:sulfur dioxygenase activity"/>
    <property type="evidence" value="ECO:0007669"/>
    <property type="project" value="InterPro"/>
</dbReference>
<dbReference type="GO" id="GO:0070813">
    <property type="term" value="P:hydrogen sulfide metabolic process"/>
    <property type="evidence" value="ECO:0007669"/>
    <property type="project" value="TreeGrafter"/>
</dbReference>
<sequence length="287" mass="32050">MMSADIRPYFHQDTSTWCYLVSDPQTQQAAIIDPVMDFDQKSGQISSKFIDKILADIHRDGLLLKWVLETHAHADHLSAGAYLRQKTGARIGIGEHIQTVQKTFFDAFNEADQPADGSQFDFLFSDNSEFFIGELPAMVMHTPGHTPACVSYLIGDGDLFIGDTLFMPDVGTARCDFPGGDAKTLYRSLKEILALPKDTRLWLCHDYPEGREACPMVTVAEQRARNFHIHDGVTEAAFLDIRTSRDAKLAVPQLLYPSLQVNIRAGDLPDPESNGQCYLKLPIKMSK</sequence>
<protein>
    <submittedName>
        <fullName evidence="3">MBL fold metallo-hydrolase</fullName>
    </submittedName>
</protein>
<dbReference type="CDD" id="cd07724">
    <property type="entry name" value="POD-like_MBL-fold"/>
    <property type="match status" value="1"/>
</dbReference>
<dbReference type="PANTHER" id="PTHR43084:SF1">
    <property type="entry name" value="PERSULFIDE DIOXYGENASE ETHE1, MITOCHONDRIAL"/>
    <property type="match status" value="1"/>
</dbReference>
<dbReference type="Proteomes" id="UP000244906">
    <property type="component" value="Unassembled WGS sequence"/>
</dbReference>
<evidence type="ECO:0000313" key="4">
    <source>
        <dbReference type="Proteomes" id="UP000244906"/>
    </source>
</evidence>
<dbReference type="InterPro" id="IPR044528">
    <property type="entry name" value="POD-like_MBL-fold"/>
</dbReference>
<evidence type="ECO:0000259" key="2">
    <source>
        <dbReference type="SMART" id="SM00849"/>
    </source>
</evidence>
<comment type="caution">
    <text evidence="3">The sequence shown here is derived from an EMBL/GenBank/DDBJ whole genome shotgun (WGS) entry which is preliminary data.</text>
</comment>
<dbReference type="AlphaFoldDB" id="A0A2V1GS80"/>
<dbReference type="OrthoDB" id="9784009at2"/>
<reference evidence="3 4" key="1">
    <citation type="submission" date="2018-04" db="EMBL/GenBank/DDBJ databases">
        <title>Thalassorhabdus spongiae gen. nov., sp. nov., isolated from a marine sponge in South-West Iceland.</title>
        <authorList>
            <person name="Knobloch S."/>
            <person name="Daussin A."/>
            <person name="Johannsson R."/>
            <person name="Marteinsson V.T."/>
        </authorList>
    </citation>
    <scope>NUCLEOTIDE SEQUENCE [LARGE SCALE GENOMIC DNA]</scope>
    <source>
        <strain evidence="3 4">Hp12</strain>
    </source>
</reference>
<dbReference type="GO" id="GO:0006749">
    <property type="term" value="P:glutathione metabolic process"/>
    <property type="evidence" value="ECO:0007669"/>
    <property type="project" value="InterPro"/>
</dbReference>
<dbReference type="PANTHER" id="PTHR43084">
    <property type="entry name" value="PERSULFIDE DIOXYGENASE ETHE1"/>
    <property type="match status" value="1"/>
</dbReference>
<dbReference type="InterPro" id="IPR001279">
    <property type="entry name" value="Metallo-B-lactamas"/>
</dbReference>
<gene>
    <name evidence="3" type="ORF">DC094_13205</name>
</gene>
<proteinExistence type="predicted"/>
<dbReference type="SMART" id="SM00849">
    <property type="entry name" value="Lactamase_B"/>
    <property type="match status" value="1"/>
</dbReference>
<dbReference type="GO" id="GO:0016787">
    <property type="term" value="F:hydrolase activity"/>
    <property type="evidence" value="ECO:0007669"/>
    <property type="project" value="UniProtKB-KW"/>
</dbReference>
<feature type="domain" description="Metallo-beta-lactamase" evidence="2">
    <location>
        <begin position="15"/>
        <end position="205"/>
    </location>
</feature>
<name>A0A2V1GS80_9GAMM</name>
<keyword evidence="1" id="KW-0479">Metal-binding</keyword>
<dbReference type="SUPFAM" id="SSF56281">
    <property type="entry name" value="Metallo-hydrolase/oxidoreductase"/>
    <property type="match status" value="1"/>
</dbReference>
<dbReference type="GO" id="GO:0046872">
    <property type="term" value="F:metal ion binding"/>
    <property type="evidence" value="ECO:0007669"/>
    <property type="project" value="UniProtKB-KW"/>
</dbReference>
<accession>A0A2V1GS80</accession>